<keyword evidence="8" id="KW-1185">Reference proteome</keyword>
<dbReference type="Gene3D" id="1.10.10.10">
    <property type="entry name" value="Winged helix-like DNA-binding domain superfamily/Winged helix DNA-binding domain"/>
    <property type="match status" value="1"/>
</dbReference>
<feature type="domain" description="RNA polymerase sigma-70 region 2" evidence="5">
    <location>
        <begin position="38"/>
        <end position="104"/>
    </location>
</feature>
<organism evidence="7 8">
    <name type="scientific">Flavimobilis marinus</name>
    <dbReference type="NCBI Taxonomy" id="285351"/>
    <lineage>
        <taxon>Bacteria</taxon>
        <taxon>Bacillati</taxon>
        <taxon>Actinomycetota</taxon>
        <taxon>Actinomycetes</taxon>
        <taxon>Micrococcales</taxon>
        <taxon>Jonesiaceae</taxon>
        <taxon>Flavimobilis</taxon>
    </lineage>
</organism>
<evidence type="ECO:0000256" key="1">
    <source>
        <dbReference type="ARBA" id="ARBA00010641"/>
    </source>
</evidence>
<dbReference type="STRING" id="285351.SAMN04488035_1382"/>
<keyword evidence="3" id="KW-0731">Sigma factor</keyword>
<accession>A0A1I2FK84</accession>
<evidence type="ECO:0000259" key="6">
    <source>
        <dbReference type="Pfam" id="PF08281"/>
    </source>
</evidence>
<dbReference type="GO" id="GO:0003677">
    <property type="term" value="F:DNA binding"/>
    <property type="evidence" value="ECO:0007669"/>
    <property type="project" value="InterPro"/>
</dbReference>
<dbReference type="SUPFAM" id="SSF88659">
    <property type="entry name" value="Sigma3 and sigma4 domains of RNA polymerase sigma factors"/>
    <property type="match status" value="1"/>
</dbReference>
<dbReference type="NCBIfam" id="NF007228">
    <property type="entry name" value="PRK09646.1"/>
    <property type="match status" value="1"/>
</dbReference>
<dbReference type="Gene3D" id="1.10.1740.10">
    <property type="match status" value="1"/>
</dbReference>
<dbReference type="OrthoDB" id="9784272at2"/>
<dbReference type="GO" id="GO:0016987">
    <property type="term" value="F:sigma factor activity"/>
    <property type="evidence" value="ECO:0007669"/>
    <property type="project" value="UniProtKB-KW"/>
</dbReference>
<dbReference type="SUPFAM" id="SSF88946">
    <property type="entry name" value="Sigma2 domain of RNA polymerase sigma factors"/>
    <property type="match status" value="1"/>
</dbReference>
<dbReference type="InterPro" id="IPR007627">
    <property type="entry name" value="RNA_pol_sigma70_r2"/>
</dbReference>
<proteinExistence type="inferred from homology"/>
<dbReference type="InterPro" id="IPR036388">
    <property type="entry name" value="WH-like_DNA-bd_sf"/>
</dbReference>
<keyword evidence="2" id="KW-0805">Transcription regulation</keyword>
<dbReference type="Pfam" id="PF04542">
    <property type="entry name" value="Sigma70_r2"/>
    <property type="match status" value="1"/>
</dbReference>
<dbReference type="RefSeq" id="WP_093376471.1">
    <property type="nucleotide sequence ID" value="NZ_BNAN01000002.1"/>
</dbReference>
<evidence type="ECO:0000256" key="3">
    <source>
        <dbReference type="ARBA" id="ARBA00023082"/>
    </source>
</evidence>
<protein>
    <submittedName>
        <fullName evidence="7">RNA polymerase, sigma subunit, ECF family</fullName>
    </submittedName>
</protein>
<dbReference type="NCBIfam" id="TIGR02937">
    <property type="entry name" value="sigma70-ECF"/>
    <property type="match status" value="1"/>
</dbReference>
<name>A0A1I2FK84_9MICO</name>
<evidence type="ECO:0000256" key="2">
    <source>
        <dbReference type="ARBA" id="ARBA00023015"/>
    </source>
</evidence>
<evidence type="ECO:0000313" key="7">
    <source>
        <dbReference type="EMBL" id="SFF05872.1"/>
    </source>
</evidence>
<dbReference type="InterPro" id="IPR039425">
    <property type="entry name" value="RNA_pol_sigma-70-like"/>
</dbReference>
<dbReference type="InterPro" id="IPR013325">
    <property type="entry name" value="RNA_pol_sigma_r2"/>
</dbReference>
<reference evidence="8" key="1">
    <citation type="submission" date="2016-10" db="EMBL/GenBank/DDBJ databases">
        <authorList>
            <person name="Varghese N."/>
            <person name="Submissions S."/>
        </authorList>
    </citation>
    <scope>NUCLEOTIDE SEQUENCE [LARGE SCALE GENOMIC DNA]</scope>
    <source>
        <strain evidence="8">DSM 19083</strain>
    </source>
</reference>
<dbReference type="PANTHER" id="PTHR43133:SF66">
    <property type="entry name" value="ECF RNA POLYMERASE SIGMA FACTOR SIGK"/>
    <property type="match status" value="1"/>
</dbReference>
<evidence type="ECO:0000313" key="8">
    <source>
        <dbReference type="Proteomes" id="UP000198520"/>
    </source>
</evidence>
<evidence type="ECO:0000256" key="4">
    <source>
        <dbReference type="ARBA" id="ARBA00023163"/>
    </source>
</evidence>
<gene>
    <name evidence="7" type="ORF">SAMN04488035_1382</name>
</gene>
<comment type="similarity">
    <text evidence="1">Belongs to the sigma-70 factor family. ECF subfamily.</text>
</comment>
<dbReference type="GO" id="GO:0006352">
    <property type="term" value="P:DNA-templated transcription initiation"/>
    <property type="evidence" value="ECO:0007669"/>
    <property type="project" value="InterPro"/>
</dbReference>
<dbReference type="AlphaFoldDB" id="A0A1I2FK84"/>
<dbReference type="InterPro" id="IPR013249">
    <property type="entry name" value="RNA_pol_sigma70_r4_t2"/>
</dbReference>
<dbReference type="PANTHER" id="PTHR43133">
    <property type="entry name" value="RNA POLYMERASE ECF-TYPE SIGMA FACTO"/>
    <property type="match status" value="1"/>
</dbReference>
<keyword evidence="4" id="KW-0804">Transcription</keyword>
<dbReference type="EMBL" id="FONZ01000002">
    <property type="protein sequence ID" value="SFF05872.1"/>
    <property type="molecule type" value="Genomic_DNA"/>
</dbReference>
<feature type="domain" description="RNA polymerase sigma factor 70 region 4 type 2" evidence="6">
    <location>
        <begin position="138"/>
        <end position="189"/>
    </location>
</feature>
<dbReference type="InterPro" id="IPR014284">
    <property type="entry name" value="RNA_pol_sigma-70_dom"/>
</dbReference>
<dbReference type="InterPro" id="IPR013324">
    <property type="entry name" value="RNA_pol_sigma_r3/r4-like"/>
</dbReference>
<evidence type="ECO:0000259" key="5">
    <source>
        <dbReference type="Pfam" id="PF04542"/>
    </source>
</evidence>
<sequence length="197" mass="21684">MTSPSASLPRESQAERSRRLAGVLARVVDGDQEAFAELYDETSPLVHGTALRVLRDPDLAAELTQDVMVEIWRTAGRFDPARGSVLAWVATMGHRRAIDLVRSVQAARERDTTIGIQSYERPHDEVAETVVSNEERDRVAGCLGSLSELQREAVMSAYYGGRTYREVAETTGAALPTIKSRIRDGLLRLRDCLGVSS</sequence>
<dbReference type="Proteomes" id="UP000198520">
    <property type="component" value="Unassembled WGS sequence"/>
</dbReference>
<dbReference type="Pfam" id="PF08281">
    <property type="entry name" value="Sigma70_r4_2"/>
    <property type="match status" value="1"/>
</dbReference>